<dbReference type="Proteomes" id="UP000704712">
    <property type="component" value="Unassembled WGS sequence"/>
</dbReference>
<evidence type="ECO:0000259" key="3">
    <source>
        <dbReference type="Pfam" id="PF13359"/>
    </source>
</evidence>
<sequence length="164" mass="19038">MAQLGMFRAASRGFIRIIEKLLFELLDDVIYLSAPRADDEWSELGNGFAARGADFPDFACVFDGTRIRTRRPRDHQGFYDWHQSKWNQSVVLGAKARDLCPPNVNWLGDVGSKLWLFLMMPSDERSGQRLTRKLRCYNYHLSQTRIIVDRVFGKIKARFKCCMV</sequence>
<feature type="domain" description="DDE Tnp4" evidence="3">
    <location>
        <begin position="86"/>
        <end position="161"/>
    </location>
</feature>
<reference evidence="4" key="1">
    <citation type="submission" date="2020-03" db="EMBL/GenBank/DDBJ databases">
        <title>Hybrid Assembly of Korean Phytophthora infestans isolates.</title>
        <authorList>
            <person name="Prokchorchik M."/>
            <person name="Lee Y."/>
            <person name="Seo J."/>
            <person name="Cho J.-H."/>
            <person name="Park Y.-E."/>
            <person name="Jang D.-C."/>
            <person name="Im J.-S."/>
            <person name="Choi J.-G."/>
            <person name="Park H.-J."/>
            <person name="Lee G.-B."/>
            <person name="Lee Y.-G."/>
            <person name="Hong S.-Y."/>
            <person name="Cho K."/>
            <person name="Sohn K.H."/>
        </authorList>
    </citation>
    <scope>NUCLEOTIDE SEQUENCE</scope>
    <source>
        <strain evidence="4">KR_2_A2</strain>
    </source>
</reference>
<dbReference type="AlphaFoldDB" id="A0A8S9TXL9"/>
<dbReference type="GO" id="GO:0046872">
    <property type="term" value="F:metal ion binding"/>
    <property type="evidence" value="ECO:0007669"/>
    <property type="project" value="UniProtKB-KW"/>
</dbReference>
<evidence type="ECO:0000313" key="4">
    <source>
        <dbReference type="EMBL" id="KAF4133525.1"/>
    </source>
</evidence>
<keyword evidence="2" id="KW-0479">Metal-binding</keyword>
<protein>
    <submittedName>
        <fullName evidence="4">DDE superfamily endonuclease</fullName>
    </submittedName>
</protein>
<keyword evidence="4" id="KW-0378">Hydrolase</keyword>
<comment type="caution">
    <text evidence="4">The sequence shown here is derived from an EMBL/GenBank/DDBJ whole genome shotgun (WGS) entry which is preliminary data.</text>
</comment>
<dbReference type="EMBL" id="JAACNO010002366">
    <property type="protein sequence ID" value="KAF4133525.1"/>
    <property type="molecule type" value="Genomic_DNA"/>
</dbReference>
<keyword evidence="4" id="KW-0540">Nuclease</keyword>
<organism evidence="4 5">
    <name type="scientific">Phytophthora infestans</name>
    <name type="common">Potato late blight agent</name>
    <name type="synonym">Botrytis infestans</name>
    <dbReference type="NCBI Taxonomy" id="4787"/>
    <lineage>
        <taxon>Eukaryota</taxon>
        <taxon>Sar</taxon>
        <taxon>Stramenopiles</taxon>
        <taxon>Oomycota</taxon>
        <taxon>Peronosporomycetes</taxon>
        <taxon>Peronosporales</taxon>
        <taxon>Peronosporaceae</taxon>
        <taxon>Phytophthora</taxon>
    </lineage>
</organism>
<evidence type="ECO:0000256" key="1">
    <source>
        <dbReference type="ARBA" id="ARBA00001968"/>
    </source>
</evidence>
<gene>
    <name evidence="4" type="ORF">GN958_ATG17287</name>
</gene>
<evidence type="ECO:0000256" key="2">
    <source>
        <dbReference type="ARBA" id="ARBA00022723"/>
    </source>
</evidence>
<proteinExistence type="predicted"/>
<keyword evidence="4" id="KW-0255">Endonuclease</keyword>
<dbReference type="InterPro" id="IPR027806">
    <property type="entry name" value="HARBI1_dom"/>
</dbReference>
<comment type="cofactor">
    <cofactor evidence="1">
        <name>a divalent metal cation</name>
        <dbReference type="ChEBI" id="CHEBI:60240"/>
    </cofactor>
</comment>
<accession>A0A8S9TXL9</accession>
<dbReference type="Pfam" id="PF13359">
    <property type="entry name" value="DDE_Tnp_4"/>
    <property type="match status" value="1"/>
</dbReference>
<dbReference type="GO" id="GO:0004519">
    <property type="term" value="F:endonuclease activity"/>
    <property type="evidence" value="ECO:0007669"/>
    <property type="project" value="UniProtKB-KW"/>
</dbReference>
<evidence type="ECO:0000313" key="5">
    <source>
        <dbReference type="Proteomes" id="UP000704712"/>
    </source>
</evidence>
<name>A0A8S9TXL9_PHYIN</name>